<sequence>MKLSTTAAVLALAAAQGVNAVDFDFREFEGLWENPNAVIDSVNSGLTALASVQCEATGDFRKAMCEVTAVINDSALCLDADNVNAVNAVAEGKFIMDQFDEESGETKVLMINVKCCDPGADAAAANNGCVPMPDRGIGAGMLNAQLTMLAGKSNNNVRAIDAKLGTGPSNDPFDTLEIDIQFRRTAGGFKSYN</sequence>
<organism evidence="2">
    <name type="scientific">Minutocellus polymorphus</name>
    <dbReference type="NCBI Taxonomy" id="265543"/>
    <lineage>
        <taxon>Eukaryota</taxon>
        <taxon>Sar</taxon>
        <taxon>Stramenopiles</taxon>
        <taxon>Ochrophyta</taxon>
        <taxon>Bacillariophyta</taxon>
        <taxon>Mediophyceae</taxon>
        <taxon>Cymatosirophycidae</taxon>
        <taxon>Cymatosirales</taxon>
        <taxon>Cymatosiraceae</taxon>
        <taxon>Minutocellus</taxon>
    </lineage>
</organism>
<protein>
    <recommendedName>
        <fullName evidence="4">Plastid lipid-associated protein/fibrillin conserved domain-containing protein</fullName>
    </recommendedName>
</protein>
<evidence type="ECO:0008006" key="4">
    <source>
        <dbReference type="Google" id="ProtNLM"/>
    </source>
</evidence>
<dbReference type="EMBL" id="HBEJ01006226">
    <property type="protein sequence ID" value="CAD8365912.1"/>
    <property type="molecule type" value="Transcribed_RNA"/>
</dbReference>
<accession>A0A6U0J4R0</accession>
<keyword evidence="1" id="KW-0732">Signal</keyword>
<name>A0A6U0J4R0_9STRA</name>
<dbReference type="AlphaFoldDB" id="A0A6U0J4R0"/>
<evidence type="ECO:0000313" key="2">
    <source>
        <dbReference type="EMBL" id="CAD8365912.1"/>
    </source>
</evidence>
<feature type="signal peptide" evidence="1">
    <location>
        <begin position="1"/>
        <end position="20"/>
    </location>
</feature>
<reference evidence="2" key="1">
    <citation type="submission" date="2021-01" db="EMBL/GenBank/DDBJ databases">
        <authorList>
            <person name="Corre E."/>
            <person name="Pelletier E."/>
            <person name="Niang G."/>
            <person name="Scheremetjew M."/>
            <person name="Finn R."/>
            <person name="Kale V."/>
            <person name="Holt S."/>
            <person name="Cochrane G."/>
            <person name="Meng A."/>
            <person name="Brown T."/>
            <person name="Cohen L."/>
        </authorList>
    </citation>
    <scope>NUCLEOTIDE SEQUENCE</scope>
    <source>
        <strain evidence="2">CCMP3303</strain>
    </source>
</reference>
<gene>
    <name evidence="2" type="ORF">MPOL1434_LOCUS3669</name>
    <name evidence="3" type="ORF">MPOL1434_LOCUS3675</name>
</gene>
<feature type="chain" id="PRO_5036393770" description="Plastid lipid-associated protein/fibrillin conserved domain-containing protein" evidence="1">
    <location>
        <begin position="21"/>
        <end position="193"/>
    </location>
</feature>
<dbReference type="EMBL" id="HBEJ01006237">
    <property type="protein sequence ID" value="CAD8365925.1"/>
    <property type="molecule type" value="Transcribed_RNA"/>
</dbReference>
<evidence type="ECO:0000313" key="3">
    <source>
        <dbReference type="EMBL" id="CAD8365925.1"/>
    </source>
</evidence>
<proteinExistence type="predicted"/>
<evidence type="ECO:0000256" key="1">
    <source>
        <dbReference type="SAM" id="SignalP"/>
    </source>
</evidence>